<evidence type="ECO:0000256" key="1">
    <source>
        <dbReference type="SAM" id="Coils"/>
    </source>
</evidence>
<organism evidence="4 5">
    <name type="scientific">Perkinsus olseni</name>
    <name type="common">Perkinsus atlanticus</name>
    <dbReference type="NCBI Taxonomy" id="32597"/>
    <lineage>
        <taxon>Eukaryota</taxon>
        <taxon>Sar</taxon>
        <taxon>Alveolata</taxon>
        <taxon>Perkinsozoa</taxon>
        <taxon>Perkinsea</taxon>
        <taxon>Perkinsida</taxon>
        <taxon>Perkinsidae</taxon>
        <taxon>Perkinsus</taxon>
    </lineage>
</organism>
<feature type="compositionally biased region" description="Basic and acidic residues" evidence="2">
    <location>
        <begin position="390"/>
        <end position="445"/>
    </location>
</feature>
<feature type="compositionally biased region" description="Basic and acidic residues" evidence="2">
    <location>
        <begin position="351"/>
        <end position="372"/>
    </location>
</feature>
<dbReference type="SUPFAM" id="SSF81698">
    <property type="entry name" value="FF domain"/>
    <property type="match status" value="1"/>
</dbReference>
<dbReference type="Pfam" id="PF01846">
    <property type="entry name" value="FF"/>
    <property type="match status" value="1"/>
</dbReference>
<feature type="compositionally biased region" description="Acidic residues" evidence="2">
    <location>
        <begin position="544"/>
        <end position="558"/>
    </location>
</feature>
<feature type="coiled-coil region" evidence="1">
    <location>
        <begin position="85"/>
        <end position="117"/>
    </location>
</feature>
<protein>
    <recommendedName>
        <fullName evidence="3">FF domain-containing protein</fullName>
    </recommendedName>
</protein>
<evidence type="ECO:0000256" key="2">
    <source>
        <dbReference type="SAM" id="MobiDB-lite"/>
    </source>
</evidence>
<comment type="caution">
    <text evidence="4">The sequence shown here is derived from an EMBL/GenBank/DDBJ whole genome shotgun (WGS) entry which is preliminary data.</text>
</comment>
<feature type="domain" description="FF" evidence="3">
    <location>
        <begin position="14"/>
        <end position="68"/>
    </location>
</feature>
<accession>A0A7J6MTJ9</accession>
<dbReference type="AlphaFoldDB" id="A0A7J6MTJ9"/>
<keyword evidence="1" id="KW-0175">Coiled coil</keyword>
<evidence type="ECO:0000313" key="5">
    <source>
        <dbReference type="Proteomes" id="UP000572268"/>
    </source>
</evidence>
<reference evidence="4 5" key="1">
    <citation type="submission" date="2020-04" db="EMBL/GenBank/DDBJ databases">
        <title>Perkinsus olseni comparative genomics.</title>
        <authorList>
            <person name="Bogema D.R."/>
        </authorList>
    </citation>
    <scope>NUCLEOTIDE SEQUENCE [LARGE SCALE GENOMIC DNA]</scope>
    <source>
        <strain evidence="4">ATCC PRA-31</strain>
    </source>
</reference>
<dbReference type="Proteomes" id="UP000572268">
    <property type="component" value="Unassembled WGS sequence"/>
</dbReference>
<proteinExistence type="predicted"/>
<evidence type="ECO:0000259" key="3">
    <source>
        <dbReference type="SMART" id="SM00441"/>
    </source>
</evidence>
<gene>
    <name evidence="4" type="ORF">FOL46_005578</name>
</gene>
<dbReference type="EMBL" id="JABANN010000034">
    <property type="protein sequence ID" value="KAF4674221.1"/>
    <property type="molecule type" value="Genomic_DNA"/>
</dbReference>
<feature type="compositionally biased region" description="Basic and acidic residues" evidence="2">
    <location>
        <begin position="486"/>
        <end position="514"/>
    </location>
</feature>
<dbReference type="SMART" id="SM00441">
    <property type="entry name" value="FF"/>
    <property type="match status" value="1"/>
</dbReference>
<dbReference type="InterPro" id="IPR002713">
    <property type="entry name" value="FF_domain"/>
</dbReference>
<name>A0A7J6MTJ9_PEROL</name>
<feature type="compositionally biased region" description="Basic and acidic residues" evidence="2">
    <location>
        <begin position="470"/>
        <end position="479"/>
    </location>
</feature>
<dbReference type="Gene3D" id="1.10.10.440">
    <property type="entry name" value="FF domain"/>
    <property type="match status" value="1"/>
</dbReference>
<sequence length="566" mass="68232">MSDKNANSTTDMSEKERKEAFHRMLEEYEITSKMKWHEVEKIIKDDWRFGLCKNNGQRKQFLSEYQSRRVKFEQTEGRHREMAAKKEFREQLDKWLHAQKEEEAEAQKKEAEAVSTEVPTIIDEAKKPEEDSAAALMEDGSPLTFENVTFRDLAYAWRKKDFWKFTHEDDLDHIFQDFMDENENKMRDISRRDRIRKMDKLFLVYSKHPQVNRLTKWNDVCHFMAEKFPEEFRAVEPLDRLAVWERWIKEADEKYKIEREKARRRAERKHRDKFREMLVHDYMEQIHSTVPGGTDGESSGADGVSWFDLHKDLKDREAYIDLIGSRNSSQPYDIFNDISKEVRREARQRRAQLEMEKERQARSERAESQNDHGHKKPKNAFDVAAPTKKGVREGSAEPKKDPKDDKNDEVAEEASRKEGREKSPQSEKSPRKRTRSEERDAERRSRADHRRKRYEDDEEEYRRSSRRRRSDRDDDGERRVSRRRGRSEERSRSERRRSEEREEGSRRRSEDRNRSRERRRRRSSSGDRRRGATSKSRAKRDESSSDDVSDISDREEEDDRKRRRER</sequence>
<dbReference type="InterPro" id="IPR036517">
    <property type="entry name" value="FF_domain_sf"/>
</dbReference>
<evidence type="ECO:0000313" key="4">
    <source>
        <dbReference type="EMBL" id="KAF4674221.1"/>
    </source>
</evidence>
<feature type="region of interest" description="Disordered" evidence="2">
    <location>
        <begin position="346"/>
        <end position="566"/>
    </location>
</feature>